<accession>A0A1D6PR55</accession>
<dbReference type="InterPro" id="IPR008974">
    <property type="entry name" value="TRAF-like"/>
</dbReference>
<evidence type="ECO:0000313" key="1">
    <source>
        <dbReference type="EMBL" id="AQK49199.1"/>
    </source>
</evidence>
<dbReference type="STRING" id="4577.A0A1D6PR55"/>
<dbReference type="ExpressionAtlas" id="A0A1D6PR55">
    <property type="expression patterns" value="baseline"/>
</dbReference>
<gene>
    <name evidence="1" type="ORF">ZEAMMB73_Zm00001d048922</name>
</gene>
<dbReference type="PANTHER" id="PTHR21818:SF0">
    <property type="entry name" value="FANCONI ANEMIA GROUP I PROTEIN"/>
    <property type="match status" value="1"/>
</dbReference>
<sequence>MEERRNEAVIELILGISMQLERRHLVGKWATDLCRKKTMQSPRMAREMLKLAIHLTPAPDDMILVYEVSTELMNLMASGDDGDSSDTFHIINCKTKSSLAALSLQMIESSLTELDGGFGKLKAMLTLGYDCANIDEDQPADEIMLRLALEKGLYSRSTLVVQVLSSFAHMSPMDTQAEHFLKLTVKFYKLLTRMSKSQIAPKGYRQSIPSLKFQKLAEFIASEPFNVGGFDWAIYFYPDGKSGEDSAAYVSLFIALASEGTDLRALFELTLVDQSGKGQNKVHTHFGRSLESGPYTLKYRSSMW</sequence>
<protein>
    <submittedName>
        <fullName evidence="1">Uncharacterized protein</fullName>
    </submittedName>
</protein>
<dbReference type="PANTHER" id="PTHR21818">
    <property type="entry name" value="BC025462 PROTEIN"/>
    <property type="match status" value="1"/>
</dbReference>
<dbReference type="InterPro" id="IPR026171">
    <property type="entry name" value="FANCI"/>
</dbReference>
<dbReference type="InterPro" id="IPR002083">
    <property type="entry name" value="MATH/TRAF_dom"/>
</dbReference>
<reference evidence="1" key="1">
    <citation type="submission" date="2015-12" db="EMBL/GenBank/DDBJ databases">
        <title>Update maize B73 reference genome by single molecule sequencing technologies.</title>
        <authorList>
            <consortium name="Maize Genome Sequencing Project"/>
            <person name="Ware D."/>
        </authorList>
    </citation>
    <scope>NUCLEOTIDE SEQUENCE</scope>
    <source>
        <tissue evidence="1">Seedling</tissue>
    </source>
</reference>
<dbReference type="EMBL" id="CM000780">
    <property type="protein sequence ID" value="AQK49199.1"/>
    <property type="molecule type" value="Genomic_DNA"/>
</dbReference>
<dbReference type="CDD" id="cd00121">
    <property type="entry name" value="MATH"/>
    <property type="match status" value="1"/>
</dbReference>
<dbReference type="Pfam" id="PF14678">
    <property type="entry name" value="FANCI_S4"/>
    <property type="match status" value="1"/>
</dbReference>
<dbReference type="InParanoid" id="A0A1D6PR55"/>
<organism evidence="1">
    <name type="scientific">Zea mays</name>
    <name type="common">Maize</name>
    <dbReference type="NCBI Taxonomy" id="4577"/>
    <lineage>
        <taxon>Eukaryota</taxon>
        <taxon>Viridiplantae</taxon>
        <taxon>Streptophyta</taxon>
        <taxon>Embryophyta</taxon>
        <taxon>Tracheophyta</taxon>
        <taxon>Spermatophyta</taxon>
        <taxon>Magnoliopsida</taxon>
        <taxon>Liliopsida</taxon>
        <taxon>Poales</taxon>
        <taxon>Poaceae</taxon>
        <taxon>PACMAD clade</taxon>
        <taxon>Panicoideae</taxon>
        <taxon>Andropogonodae</taxon>
        <taxon>Andropogoneae</taxon>
        <taxon>Tripsacinae</taxon>
        <taxon>Zea</taxon>
    </lineage>
</organism>
<name>A0A1D6PR55_MAIZE</name>
<dbReference type="Gene3D" id="2.60.210.10">
    <property type="entry name" value="Apoptosis, Tumor Necrosis Factor Receptor Associated Protein 2, Chain A"/>
    <property type="match status" value="1"/>
</dbReference>
<dbReference type="GO" id="GO:0006281">
    <property type="term" value="P:DNA repair"/>
    <property type="evidence" value="ECO:0007669"/>
    <property type="project" value="InterPro"/>
</dbReference>
<dbReference type="PROSITE" id="PS50144">
    <property type="entry name" value="MATH"/>
    <property type="match status" value="1"/>
</dbReference>
<proteinExistence type="predicted"/>
<dbReference type="AlphaFoldDB" id="A0A1D6PR55"/>
<dbReference type="InterPro" id="IPR029314">
    <property type="entry name" value="FANCI_S4"/>
</dbReference>
<dbReference type="SUPFAM" id="SSF49599">
    <property type="entry name" value="TRAF domain-like"/>
    <property type="match status" value="1"/>
</dbReference>